<dbReference type="GeneID" id="92367139"/>
<dbReference type="VEuPathDB" id="CryptoDB:cand_029550"/>
<accession>A0A1J4MND9</accession>
<dbReference type="OrthoDB" id="3180714at2759"/>
<dbReference type="RefSeq" id="XP_067067556.1">
    <property type="nucleotide sequence ID" value="XM_067213182.1"/>
</dbReference>
<proteinExistence type="predicted"/>
<name>A0A1J4MND9_9CRYT</name>
<dbReference type="SUPFAM" id="SSF54631">
    <property type="entry name" value="CBS-domain pair"/>
    <property type="match status" value="2"/>
</dbReference>
<evidence type="ECO:0000256" key="1">
    <source>
        <dbReference type="SAM" id="MobiDB-lite"/>
    </source>
</evidence>
<organism evidence="2 3">
    <name type="scientific">Cryptosporidium andersoni</name>
    <dbReference type="NCBI Taxonomy" id="117008"/>
    <lineage>
        <taxon>Eukaryota</taxon>
        <taxon>Sar</taxon>
        <taxon>Alveolata</taxon>
        <taxon>Apicomplexa</taxon>
        <taxon>Conoidasida</taxon>
        <taxon>Coccidia</taxon>
        <taxon>Eucoccidiorida</taxon>
        <taxon>Eimeriorina</taxon>
        <taxon>Cryptosporidiidae</taxon>
        <taxon>Cryptosporidium</taxon>
    </lineage>
</organism>
<dbReference type="Proteomes" id="UP000186804">
    <property type="component" value="Unassembled WGS sequence"/>
</dbReference>
<dbReference type="AlphaFoldDB" id="A0A1J4MND9"/>
<protein>
    <recommendedName>
        <fullName evidence="4">CBS domain-containing protein</fullName>
    </recommendedName>
</protein>
<reference evidence="2 3" key="1">
    <citation type="submission" date="2016-10" db="EMBL/GenBank/DDBJ databases">
        <title>Reductive evolution of mitochondrial metabolism and differential evolution of invasion-related proteins in Cryptosporidium.</title>
        <authorList>
            <person name="Liu S."/>
            <person name="Roellig D.M."/>
            <person name="Guo Y."/>
            <person name="Li N."/>
            <person name="Frace M.A."/>
            <person name="Tang K."/>
            <person name="Zhang L."/>
            <person name="Feng Y."/>
            <person name="Xiao L."/>
        </authorList>
    </citation>
    <scope>NUCLEOTIDE SEQUENCE [LARGE SCALE GENOMIC DNA]</scope>
    <source>
        <strain evidence="2">30847</strain>
    </source>
</reference>
<comment type="caution">
    <text evidence="2">The sequence shown here is derived from an EMBL/GenBank/DDBJ whole genome shotgun (WGS) entry which is preliminary data.</text>
</comment>
<evidence type="ECO:0000313" key="3">
    <source>
        <dbReference type="Proteomes" id="UP000186804"/>
    </source>
</evidence>
<sequence length="485" mass="54526">MRLTNYRSGNEEGLTPEKSVSTKEKNLLESNDSTYYILKSNSDNQENLTCCDELCKETRKLICSFFQSIRIFEAIPDNSRILGLSANVPLAVAVCFLLEDQKEVILIYDEENQATLGSFSCNDVLLFFYLVYLHVDGKKENNKHYSLHSLEEVSGQTIKQWMSKLMAFNYSEALSGNFVTVDICATLLDGLHACVESSKSRRTLNVAEKCFNLKNIGCWGVQSNSYGKHSACPVCYISPYLLLSLIIQNLHICSEFCSEYLEALNCSKPKDILNNNEKISYGCNVKPEESLITKLFHKQLIADLSIGQKGKNIIVLKEHEPLYSAIDILLTKEVTHIPIINEKTEEYTGVVVTAEKCFAIILKAIINQDKIDMKSPLKMFFSISLNEDMCISQNNTNCLYAELGSKERGLENHCTIPLCPSCTKYPARVLNPESPPYIVDTCLSDAIIKILLSEDQCVVLVSEETLEVTTIVTAYEICDFLIRAS</sequence>
<dbReference type="EMBL" id="LRBS01000085">
    <property type="protein sequence ID" value="OII75710.1"/>
    <property type="molecule type" value="Genomic_DNA"/>
</dbReference>
<feature type="region of interest" description="Disordered" evidence="1">
    <location>
        <begin position="1"/>
        <end position="23"/>
    </location>
</feature>
<dbReference type="InterPro" id="IPR046342">
    <property type="entry name" value="CBS_dom_sf"/>
</dbReference>
<gene>
    <name evidence="2" type="ORF">cand_029550</name>
</gene>
<evidence type="ECO:0008006" key="4">
    <source>
        <dbReference type="Google" id="ProtNLM"/>
    </source>
</evidence>
<evidence type="ECO:0000313" key="2">
    <source>
        <dbReference type="EMBL" id="OII75710.1"/>
    </source>
</evidence>
<dbReference type="Gene3D" id="3.10.580.10">
    <property type="entry name" value="CBS-domain"/>
    <property type="match status" value="2"/>
</dbReference>
<keyword evidence="3" id="KW-1185">Reference proteome</keyword>